<keyword evidence="1" id="KW-0812">Transmembrane</keyword>
<gene>
    <name evidence="2" type="ORF">B0I28_102575</name>
</gene>
<accession>A0A2T0USS0</accession>
<dbReference type="AlphaFoldDB" id="A0A2T0USS0"/>
<feature type="transmembrane region" description="Helical" evidence="1">
    <location>
        <begin position="70"/>
        <end position="90"/>
    </location>
</feature>
<keyword evidence="3" id="KW-1185">Reference proteome</keyword>
<dbReference type="EMBL" id="PVTJ01000002">
    <property type="protein sequence ID" value="PRY60960.1"/>
    <property type="molecule type" value="Genomic_DNA"/>
</dbReference>
<dbReference type="OrthoDB" id="2221824at2"/>
<dbReference type="InterPro" id="IPR025671">
    <property type="entry name" value="HXXEE"/>
</dbReference>
<evidence type="ECO:0000256" key="1">
    <source>
        <dbReference type="SAM" id="Phobius"/>
    </source>
</evidence>
<feature type="transmembrane region" description="Helical" evidence="1">
    <location>
        <begin position="96"/>
        <end position="116"/>
    </location>
</feature>
<reference evidence="2 3" key="1">
    <citation type="submission" date="2018-03" db="EMBL/GenBank/DDBJ databases">
        <title>Genomic Encyclopedia of Type Strains, Phase III (KMG-III): the genomes of soil and plant-associated and newly described type strains.</title>
        <authorList>
            <person name="Whitman W."/>
        </authorList>
    </citation>
    <scope>NUCLEOTIDE SEQUENCE [LARGE SCALE GENOMIC DNA]</scope>
    <source>
        <strain evidence="2 3">CGMCC 4.7067</strain>
    </source>
</reference>
<dbReference type="Pfam" id="PF13787">
    <property type="entry name" value="HXXEE"/>
    <property type="match status" value="1"/>
</dbReference>
<evidence type="ECO:0000313" key="3">
    <source>
        <dbReference type="Proteomes" id="UP000238176"/>
    </source>
</evidence>
<protein>
    <submittedName>
        <fullName evidence="2">Uncharacterized protein with HXXEE motif</fullName>
    </submittedName>
</protein>
<comment type="caution">
    <text evidence="2">The sequence shown here is derived from an EMBL/GenBank/DDBJ whole genome shotgun (WGS) entry which is preliminary data.</text>
</comment>
<dbReference type="RefSeq" id="WP_106363124.1">
    <property type="nucleotide sequence ID" value="NZ_PVTJ01000002.1"/>
</dbReference>
<keyword evidence="1" id="KW-1133">Transmembrane helix</keyword>
<proteinExistence type="predicted"/>
<sequence>MRKGWAWTVFGAFALHNLEEALTAPAFFDDLPPSLPIPWPSTAAFQAATAVVTILGLALVLFAIHRDRTWPVTTLATIMLINIAIPHLPLAILNNGYAPGVATALLLNLPIDLLWLTKFRKPK</sequence>
<dbReference type="Proteomes" id="UP000238176">
    <property type="component" value="Unassembled WGS sequence"/>
</dbReference>
<evidence type="ECO:0000313" key="2">
    <source>
        <dbReference type="EMBL" id="PRY60960.1"/>
    </source>
</evidence>
<name>A0A2T0USS0_9ACTN</name>
<keyword evidence="1" id="KW-0472">Membrane</keyword>
<organism evidence="2 3">
    <name type="scientific">Glycomyces artemisiae</name>
    <dbReference type="NCBI Taxonomy" id="1076443"/>
    <lineage>
        <taxon>Bacteria</taxon>
        <taxon>Bacillati</taxon>
        <taxon>Actinomycetota</taxon>
        <taxon>Actinomycetes</taxon>
        <taxon>Glycomycetales</taxon>
        <taxon>Glycomycetaceae</taxon>
        <taxon>Glycomyces</taxon>
    </lineage>
</organism>
<feature type="transmembrane region" description="Helical" evidence="1">
    <location>
        <begin position="39"/>
        <end position="63"/>
    </location>
</feature>